<dbReference type="EMBL" id="NVQC01000012">
    <property type="protein sequence ID" value="PTL36784.1"/>
    <property type="molecule type" value="Genomic_DNA"/>
</dbReference>
<reference evidence="5 6" key="1">
    <citation type="submission" date="2017-09" db="EMBL/GenBank/DDBJ databases">
        <title>Bloom of a denitrifying methanotroph, Candidatus Methylomirabilis limnetica, in a deep stratified lake.</title>
        <authorList>
            <person name="Graf J.S."/>
            <person name="Marchant H.K."/>
            <person name="Tienken D."/>
            <person name="Hach P.F."/>
            <person name="Brand A."/>
            <person name="Schubert C.J."/>
            <person name="Kuypers M.M."/>
            <person name="Milucka J."/>
        </authorList>
    </citation>
    <scope>NUCLEOTIDE SEQUENCE [LARGE SCALE GENOMIC DNA]</scope>
    <source>
        <strain evidence="5 6">Zug</strain>
    </source>
</reference>
<evidence type="ECO:0000313" key="6">
    <source>
        <dbReference type="Proteomes" id="UP000241436"/>
    </source>
</evidence>
<dbReference type="GO" id="GO:0006753">
    <property type="term" value="P:nucleoside phosphate metabolic process"/>
    <property type="evidence" value="ECO:0007669"/>
    <property type="project" value="TreeGrafter"/>
</dbReference>
<reference evidence="6" key="2">
    <citation type="journal article" date="2018" name="Environ. Microbiol.">
        <title>Bloom of a denitrifying methanotroph, 'Candidatus Methylomirabilis limnetica', in a deep stratified lake.</title>
        <authorList>
            <person name="Graf J.S."/>
            <person name="Mayr M.J."/>
            <person name="Marchant H.K."/>
            <person name="Tienken D."/>
            <person name="Hach P.F."/>
            <person name="Brand A."/>
            <person name="Schubert C.J."/>
            <person name="Kuypers M.M."/>
            <person name="Milucka J."/>
        </authorList>
    </citation>
    <scope>NUCLEOTIDE SEQUENCE [LARGE SCALE GENOMIC DNA]</scope>
    <source>
        <strain evidence="6">Zug</strain>
    </source>
</reference>
<dbReference type="PROSITE" id="PS51462">
    <property type="entry name" value="NUDIX"/>
    <property type="match status" value="1"/>
</dbReference>
<dbReference type="PANTHER" id="PTHR11839">
    <property type="entry name" value="UDP/ADP-SUGAR PYROPHOSPHATASE"/>
    <property type="match status" value="1"/>
</dbReference>
<dbReference type="GO" id="GO:0016462">
    <property type="term" value="F:pyrophosphatase activity"/>
    <property type="evidence" value="ECO:0007669"/>
    <property type="project" value="UniProtKB-ARBA"/>
</dbReference>
<evidence type="ECO:0000259" key="4">
    <source>
        <dbReference type="PROSITE" id="PS51462"/>
    </source>
</evidence>
<dbReference type="InterPro" id="IPR020084">
    <property type="entry name" value="NUDIX_hydrolase_CS"/>
</dbReference>
<dbReference type="Gene3D" id="3.90.79.10">
    <property type="entry name" value="Nucleoside Triphosphate Pyrophosphohydrolase"/>
    <property type="match status" value="1"/>
</dbReference>
<dbReference type="RefSeq" id="WP_107561341.1">
    <property type="nucleotide sequence ID" value="NZ_NVQC01000012.1"/>
</dbReference>
<dbReference type="GO" id="GO:0019693">
    <property type="term" value="P:ribose phosphate metabolic process"/>
    <property type="evidence" value="ECO:0007669"/>
    <property type="project" value="TreeGrafter"/>
</dbReference>
<dbReference type="InterPro" id="IPR020476">
    <property type="entry name" value="Nudix_hydrolase"/>
</dbReference>
<dbReference type="AlphaFoldDB" id="A0A2T4U080"/>
<comment type="cofactor">
    <cofactor evidence="1">
        <name>Mg(2+)</name>
        <dbReference type="ChEBI" id="CHEBI:18420"/>
    </cofactor>
</comment>
<protein>
    <submittedName>
        <fullName evidence="5">NUDIX hydrolase</fullName>
    </submittedName>
</protein>
<evidence type="ECO:0000256" key="2">
    <source>
        <dbReference type="ARBA" id="ARBA00022801"/>
    </source>
</evidence>
<feature type="domain" description="Nudix hydrolase" evidence="4">
    <location>
        <begin position="48"/>
        <end position="176"/>
    </location>
</feature>
<keyword evidence="6" id="KW-1185">Reference proteome</keyword>
<accession>A0A2T4U080</accession>
<dbReference type="InterPro" id="IPR015797">
    <property type="entry name" value="NUDIX_hydrolase-like_dom_sf"/>
</dbReference>
<dbReference type="PANTHER" id="PTHR11839:SF18">
    <property type="entry name" value="NUDIX HYDROLASE DOMAIN-CONTAINING PROTEIN"/>
    <property type="match status" value="1"/>
</dbReference>
<dbReference type="OrthoDB" id="9806150at2"/>
<dbReference type="InterPro" id="IPR000086">
    <property type="entry name" value="NUDIX_hydrolase_dom"/>
</dbReference>
<dbReference type="Pfam" id="PF00293">
    <property type="entry name" value="NUDIX"/>
    <property type="match status" value="1"/>
</dbReference>
<dbReference type="Proteomes" id="UP000241436">
    <property type="component" value="Unassembled WGS sequence"/>
</dbReference>
<comment type="similarity">
    <text evidence="3">Belongs to the Nudix hydrolase family.</text>
</comment>
<evidence type="ECO:0000256" key="1">
    <source>
        <dbReference type="ARBA" id="ARBA00001946"/>
    </source>
</evidence>
<dbReference type="PRINTS" id="PR00502">
    <property type="entry name" value="NUDIXFAMILY"/>
</dbReference>
<dbReference type="PROSITE" id="PS00893">
    <property type="entry name" value="NUDIX_BOX"/>
    <property type="match status" value="1"/>
</dbReference>
<gene>
    <name evidence="5" type="ORF">CLG94_02585</name>
</gene>
<name>A0A2T4U080_9BACT</name>
<proteinExistence type="inferred from homology"/>
<keyword evidence="2 3" id="KW-0378">Hydrolase</keyword>
<dbReference type="SUPFAM" id="SSF55811">
    <property type="entry name" value="Nudix"/>
    <property type="match status" value="1"/>
</dbReference>
<organism evidence="5 6">
    <name type="scientific">Candidatus Methylomirabilis limnetica</name>
    <dbReference type="NCBI Taxonomy" id="2033718"/>
    <lineage>
        <taxon>Bacteria</taxon>
        <taxon>Candidatus Methylomirabilota</taxon>
        <taxon>Candidatus Methylomirabilia</taxon>
        <taxon>Candidatus Methylomirabilales</taxon>
        <taxon>Candidatus Methylomirabilaceae</taxon>
        <taxon>Candidatus Methylomirabilis</taxon>
    </lineage>
</organism>
<evidence type="ECO:0000313" key="5">
    <source>
        <dbReference type="EMBL" id="PTL36784.1"/>
    </source>
</evidence>
<sequence length="189" mass="21096">MVKKAHALAEQAWKTLSSRPIYQNRWLSLCEDLVELPDGRTTIYGVVTSGECAGILPFLDSHTVLLVKQYRYVAKRVTWEMPTGGVHEGESIEAAAQRELSEEIGYQAGRLTRISTYHTSKSVMDETAHLFIGEELASLERPPDETEFIEVRAFPFTDALQMVLQGEIVDGMTIIAMLHAARLRGSSVD</sequence>
<dbReference type="CDD" id="cd24161">
    <property type="entry name" value="NUDIX_ADPRase_Ndx2"/>
    <property type="match status" value="1"/>
</dbReference>
<evidence type="ECO:0000256" key="3">
    <source>
        <dbReference type="RuleBase" id="RU003476"/>
    </source>
</evidence>
<comment type="caution">
    <text evidence="5">The sequence shown here is derived from an EMBL/GenBank/DDBJ whole genome shotgun (WGS) entry which is preliminary data.</text>
</comment>